<dbReference type="InterPro" id="IPR038207">
    <property type="entry name" value="DIX_dom_sf"/>
</dbReference>
<feature type="compositionally biased region" description="Polar residues" evidence="5">
    <location>
        <begin position="146"/>
        <end position="159"/>
    </location>
</feature>
<feature type="compositionally biased region" description="Basic and acidic residues" evidence="5">
    <location>
        <begin position="241"/>
        <end position="256"/>
    </location>
</feature>
<feature type="region of interest" description="Disordered" evidence="5">
    <location>
        <begin position="146"/>
        <end position="210"/>
    </location>
</feature>
<dbReference type="SUPFAM" id="SSF54236">
    <property type="entry name" value="Ubiquitin-like"/>
    <property type="match status" value="1"/>
</dbReference>
<comment type="subcellular location">
    <subcellularLocation>
        <location evidence="1">Cytoplasm</location>
    </subcellularLocation>
</comment>
<feature type="region of interest" description="Disordered" evidence="5">
    <location>
        <begin position="337"/>
        <end position="369"/>
    </location>
</feature>
<evidence type="ECO:0000256" key="2">
    <source>
        <dbReference type="ARBA" id="ARBA00022490"/>
    </source>
</evidence>
<dbReference type="InterPro" id="IPR016137">
    <property type="entry name" value="RGS"/>
</dbReference>
<proteinExistence type="predicted"/>
<feature type="region of interest" description="Disordered" evidence="5">
    <location>
        <begin position="223"/>
        <end position="256"/>
    </location>
</feature>
<dbReference type="PANTHER" id="PTHR46102:SF2">
    <property type="entry name" value="AXIN"/>
    <property type="match status" value="1"/>
</dbReference>
<keyword evidence="2" id="KW-0963">Cytoplasm</keyword>
<dbReference type="Gene3D" id="2.40.240.130">
    <property type="match status" value="1"/>
</dbReference>
<evidence type="ECO:0000313" key="8">
    <source>
        <dbReference type="EMBL" id="MFH4973523.1"/>
    </source>
</evidence>
<keyword evidence="3 4" id="KW-0879">Wnt signaling pathway</keyword>
<dbReference type="PROSITE" id="PS50132">
    <property type="entry name" value="RGS"/>
    <property type="match status" value="1"/>
</dbReference>
<protein>
    <recommendedName>
        <fullName evidence="10">Axin</fullName>
    </recommendedName>
</protein>
<evidence type="ECO:0000256" key="5">
    <source>
        <dbReference type="SAM" id="MobiDB-lite"/>
    </source>
</evidence>
<evidence type="ECO:0000256" key="1">
    <source>
        <dbReference type="ARBA" id="ARBA00004496"/>
    </source>
</evidence>
<dbReference type="InterPro" id="IPR036305">
    <property type="entry name" value="RGS_sf"/>
</dbReference>
<dbReference type="GO" id="GO:0016055">
    <property type="term" value="P:Wnt signaling pathway"/>
    <property type="evidence" value="ECO:0007669"/>
    <property type="project" value="UniProtKB-KW"/>
</dbReference>
<organism evidence="8 9">
    <name type="scientific">Gnathostoma spinigerum</name>
    <dbReference type="NCBI Taxonomy" id="75299"/>
    <lineage>
        <taxon>Eukaryota</taxon>
        <taxon>Metazoa</taxon>
        <taxon>Ecdysozoa</taxon>
        <taxon>Nematoda</taxon>
        <taxon>Chromadorea</taxon>
        <taxon>Rhabditida</taxon>
        <taxon>Spirurina</taxon>
        <taxon>Gnathostomatomorpha</taxon>
        <taxon>Gnathostomatoidea</taxon>
        <taxon>Gnathostomatidae</taxon>
        <taxon>Gnathostoma</taxon>
    </lineage>
</organism>
<dbReference type="PANTHER" id="PTHR46102">
    <property type="entry name" value="AXIN"/>
    <property type="match status" value="1"/>
</dbReference>
<keyword evidence="9" id="KW-1185">Reference proteome</keyword>
<accession>A0ABD6E1R0</accession>
<dbReference type="InterPro" id="IPR044926">
    <property type="entry name" value="RGS_subdomain_2"/>
</dbReference>
<dbReference type="AlphaFoldDB" id="A0ABD6E1R0"/>
<dbReference type="SUPFAM" id="SSF48097">
    <property type="entry name" value="Regulator of G-protein signaling, RGS"/>
    <property type="match status" value="1"/>
</dbReference>
<gene>
    <name evidence="8" type="ORF">AB6A40_000232</name>
</gene>
<comment type="caution">
    <text evidence="8">The sequence shown here is derived from an EMBL/GenBank/DDBJ whole genome shotgun (WGS) entry which is preliminary data.</text>
</comment>
<dbReference type="InterPro" id="IPR029071">
    <property type="entry name" value="Ubiquitin-like_domsf"/>
</dbReference>
<dbReference type="InterPro" id="IPR001158">
    <property type="entry name" value="DIX"/>
</dbReference>
<dbReference type="Pfam" id="PF00778">
    <property type="entry name" value="DIX"/>
    <property type="match status" value="1"/>
</dbReference>
<evidence type="ECO:0000313" key="9">
    <source>
        <dbReference type="Proteomes" id="UP001608902"/>
    </source>
</evidence>
<dbReference type="SMART" id="SM00315">
    <property type="entry name" value="RGS"/>
    <property type="match status" value="1"/>
</dbReference>
<evidence type="ECO:0000256" key="4">
    <source>
        <dbReference type="PROSITE-ProRule" id="PRU00069"/>
    </source>
</evidence>
<evidence type="ECO:0008006" key="10">
    <source>
        <dbReference type="Google" id="ProtNLM"/>
    </source>
</evidence>
<dbReference type="GO" id="GO:0005737">
    <property type="term" value="C:cytoplasm"/>
    <property type="evidence" value="ECO:0007669"/>
    <property type="project" value="UniProtKB-SubCell"/>
</dbReference>
<evidence type="ECO:0000259" key="7">
    <source>
        <dbReference type="PROSITE" id="PS50841"/>
    </source>
</evidence>
<reference evidence="8 9" key="1">
    <citation type="submission" date="2024-08" db="EMBL/GenBank/DDBJ databases">
        <title>Gnathostoma spinigerum genome.</title>
        <authorList>
            <person name="Gonzalez-Bertolin B."/>
            <person name="Monzon S."/>
            <person name="Zaballos A."/>
            <person name="Jimenez P."/>
            <person name="Dekumyoy P."/>
            <person name="Varona S."/>
            <person name="Cuesta I."/>
            <person name="Sumanam S."/>
            <person name="Adisakwattana P."/>
            <person name="Gasser R.B."/>
            <person name="Hernandez-Gonzalez A."/>
            <person name="Young N.D."/>
            <person name="Perteguer M.J."/>
        </authorList>
    </citation>
    <scope>NUCLEOTIDE SEQUENCE [LARGE SCALE GENOMIC DNA]</scope>
    <source>
        <strain evidence="8">AL3</strain>
        <tissue evidence="8">Liver</tissue>
    </source>
</reference>
<sequence length="584" mass="66532">MTEDRLFWRVEDVLEDGTALEFFKEWIKKEPAQTNDALNLYYAIKAFKNLLDSKDPKCAEIACKVHRRYISMKTGTCSFLPNIVREEISQRIHSLSTQNPPHETLFDPCAEHILAFLRKQYDTFMTSNLFNDFFNRNIEECQSAPTTSYACDSSHNQYDSTEKRSGDALAEANNTNMNSCTRKSNRAVKSQKFQQYSAHPSHQSSRNNSTLCGVSVNESVWQRSNSKRRSERSINFSYSTRAHEPSSRDNRHERREERQAFVERLCSKLQAIANEIAKREEETGTEIYARDLVDIRASEGESWKDKEIIDGSDSVISNDDSVDRYEERMNATCERFPKDERHRSRSASPIRFTHRSSSRKTNVSSNPYGHNGFAPPPGGIYLQRTYFGAPKHLSAVRGPTPSSGVVYDGHRFSDSSGFCSSESAHIINKAALFQRARIMASLHNPVSCEYDTVASNTYSSTRRGSSVPRQHALTLPQRQKFTDAYRYDGSGGVLQMPITLTMSYREEDSEAPFVAKIPMKNVTLKEFRRNFGIPSKSNKKFFFKSECEDGSAPYQWTVICDDQALLPVFEGRITGECRSCSESD</sequence>
<dbReference type="Pfam" id="PF00615">
    <property type="entry name" value="RGS"/>
    <property type="match status" value="1"/>
</dbReference>
<name>A0ABD6E1R0_9BILA</name>
<dbReference type="PROSITE" id="PS50841">
    <property type="entry name" value="DIX"/>
    <property type="match status" value="1"/>
</dbReference>
<feature type="compositionally biased region" description="Polar residues" evidence="5">
    <location>
        <begin position="172"/>
        <end position="210"/>
    </location>
</feature>
<evidence type="ECO:0000259" key="6">
    <source>
        <dbReference type="PROSITE" id="PS50132"/>
    </source>
</evidence>
<dbReference type="InterPro" id="IPR043581">
    <property type="entry name" value="Axin-like"/>
</dbReference>
<dbReference type="Gene3D" id="1.10.167.10">
    <property type="entry name" value="Regulator of G-protein Signalling 4, domain 2"/>
    <property type="match status" value="1"/>
</dbReference>
<evidence type="ECO:0000256" key="3">
    <source>
        <dbReference type="ARBA" id="ARBA00022687"/>
    </source>
</evidence>
<feature type="domain" description="DIX" evidence="7">
    <location>
        <begin position="497"/>
        <end position="581"/>
    </location>
</feature>
<feature type="domain" description="RGS" evidence="6">
    <location>
        <begin position="9"/>
        <end position="134"/>
    </location>
</feature>
<dbReference type="EMBL" id="JBGFUD010000058">
    <property type="protein sequence ID" value="MFH4973523.1"/>
    <property type="molecule type" value="Genomic_DNA"/>
</dbReference>
<feature type="compositionally biased region" description="Polar residues" evidence="5">
    <location>
        <begin position="359"/>
        <end position="368"/>
    </location>
</feature>
<dbReference type="Proteomes" id="UP001608902">
    <property type="component" value="Unassembled WGS sequence"/>
</dbReference>